<gene>
    <name evidence="1" type="ORF">C5O77_06150</name>
</gene>
<reference evidence="1 2" key="1">
    <citation type="journal article" date="2018" name="J Appl Environ Microbiol">
        <title>The gut symbionts Lactobacillus reuteri R2lc and 2010 encode a polyketide synthase cluster that activates the mammalian aryl-hydrocarbon receptor.</title>
        <authorList>
            <person name="Ozcam M."/>
            <person name="Roos S."/>
            <person name="Van Pijkeren J.P."/>
        </authorList>
    </citation>
    <scope>NUCLEOTIDE SEQUENCE [LARGE SCALE GENOMIC DNA]</scope>
    <source>
        <strain evidence="1 2">R2lc</strain>
    </source>
</reference>
<comment type="caution">
    <text evidence="1">The sequence shown here is derived from an EMBL/GenBank/DDBJ whole genome shotgun (WGS) entry which is preliminary data.</text>
</comment>
<protein>
    <submittedName>
        <fullName evidence="1">Uncharacterized protein</fullName>
    </submittedName>
</protein>
<dbReference type="AlphaFoldDB" id="A0A3M6SCM0"/>
<dbReference type="EMBL" id="PTLS01000028">
    <property type="protein sequence ID" value="RMX25126.1"/>
    <property type="molecule type" value="Genomic_DNA"/>
</dbReference>
<sequence>MKLVKIKNQGEWELTFSTRRWAKDRTVISTARADYRSDLASSLVVNFHDILNNVRINKEAVEKTKFFPASSFLINVFRPS</sequence>
<dbReference type="Proteomes" id="UP000276940">
    <property type="component" value="Unassembled WGS sequence"/>
</dbReference>
<proteinExistence type="predicted"/>
<name>A0A3M6SCM0_LIMRT</name>
<evidence type="ECO:0000313" key="1">
    <source>
        <dbReference type="EMBL" id="RMX25126.1"/>
    </source>
</evidence>
<evidence type="ECO:0000313" key="2">
    <source>
        <dbReference type="Proteomes" id="UP000276940"/>
    </source>
</evidence>
<accession>A0A3M6SCM0</accession>
<organism evidence="1 2">
    <name type="scientific">Limosilactobacillus reuteri</name>
    <name type="common">Lactobacillus reuteri</name>
    <dbReference type="NCBI Taxonomy" id="1598"/>
    <lineage>
        <taxon>Bacteria</taxon>
        <taxon>Bacillati</taxon>
        <taxon>Bacillota</taxon>
        <taxon>Bacilli</taxon>
        <taxon>Lactobacillales</taxon>
        <taxon>Lactobacillaceae</taxon>
        <taxon>Limosilactobacillus</taxon>
    </lineage>
</organism>